<feature type="region of interest" description="Disordered" evidence="2">
    <location>
        <begin position="90"/>
        <end position="112"/>
    </location>
</feature>
<keyword evidence="4" id="KW-1185">Reference proteome</keyword>
<accession>A0A8M1K8X2</accession>
<sequence>MDWRNDGFSTFQQSYLQPKPVGKVRRRLQGMQFRSLHEASVDLSHNESARLATDALLDGGLDAYHEALTKDGEVDFLSCKEKDYILGNLSDTVSGNSKDDEDNKDAPEASGSLCDSQTYFPSATESTPTEVAVEDWSHHLQEETSVDVHFQTNGSARMKDLLREFISKATTVLAIVMDTFSDIEIFCDILEAMRKRNVFVYLLLDHLNLPIFVEMCNNLQVNTSHLSRMSVRSVPGETYCAKSGRKFTGQNQEKFIIADCTQVLVGSYSFTWLSWQVHRSLVMLFKGSGGVAPFDLEFRRLYAASMSTQEFPATGNLHSLQLYLDTKSIHTQPATASSTTTSGEQQPAVQHTTEPRQDVTAVLGPLRLPSPESQLSSTTTQPRYQTVTSAPFKALPLRPAPAGPGPGLQQNPTTALMPPRLQQNPTTALMPPRLQQNPTTALMPPRLQQNPTTALMPPRLQQNPTTALLPTRLQQNPTTALLPTRLQQNPTTALMPPRLQQNPTTALMPPRLQQNPTTALMPPRLQWLFTQRHSSFPRNHGVSALPWRPAVTNSNYPFSGVPQTAHWSSALK</sequence>
<evidence type="ECO:0000256" key="1">
    <source>
        <dbReference type="ARBA" id="ARBA00006937"/>
    </source>
</evidence>
<protein>
    <submittedName>
        <fullName evidence="5">Protein FAM83A</fullName>
    </submittedName>
</protein>
<dbReference type="RefSeq" id="XP_042560332.1">
    <property type="nucleotide sequence ID" value="XM_042704398.1"/>
</dbReference>
<dbReference type="KEGG" id="char:122129481"/>
<reference evidence="5" key="1">
    <citation type="submission" date="2025-08" db="UniProtKB">
        <authorList>
            <consortium name="RefSeq"/>
        </authorList>
    </citation>
    <scope>IDENTIFICATION</scope>
</reference>
<dbReference type="InterPro" id="IPR050944">
    <property type="entry name" value="FAM83"/>
</dbReference>
<dbReference type="OrthoDB" id="9905385at2759"/>
<dbReference type="GeneID" id="122129481"/>
<dbReference type="GO" id="GO:0019901">
    <property type="term" value="F:protein kinase binding"/>
    <property type="evidence" value="ECO:0007669"/>
    <property type="project" value="TreeGrafter"/>
</dbReference>
<dbReference type="Proteomes" id="UP000515152">
    <property type="component" value="Unplaced"/>
</dbReference>
<dbReference type="Pfam" id="PF07894">
    <property type="entry name" value="SACK1"/>
    <property type="match status" value="1"/>
</dbReference>
<dbReference type="InterPro" id="IPR012461">
    <property type="entry name" value="SACK1"/>
</dbReference>
<gene>
    <name evidence="5" type="primary">LOC122129481</name>
</gene>
<feature type="region of interest" description="Disordered" evidence="2">
    <location>
        <begin position="331"/>
        <end position="358"/>
    </location>
</feature>
<organism evidence="4 5">
    <name type="scientific">Clupea harengus</name>
    <name type="common">Atlantic herring</name>
    <dbReference type="NCBI Taxonomy" id="7950"/>
    <lineage>
        <taxon>Eukaryota</taxon>
        <taxon>Metazoa</taxon>
        <taxon>Chordata</taxon>
        <taxon>Craniata</taxon>
        <taxon>Vertebrata</taxon>
        <taxon>Euteleostomi</taxon>
        <taxon>Actinopterygii</taxon>
        <taxon>Neopterygii</taxon>
        <taxon>Teleostei</taxon>
        <taxon>Clupei</taxon>
        <taxon>Clupeiformes</taxon>
        <taxon>Clupeoidei</taxon>
        <taxon>Clupeidae</taxon>
        <taxon>Clupea</taxon>
    </lineage>
</organism>
<feature type="domain" description="Scaffolding anchor of CK1" evidence="3">
    <location>
        <begin position="36"/>
        <end position="306"/>
    </location>
</feature>
<name>A0A8M1K8X2_CLUHA</name>
<proteinExistence type="inferred from homology"/>
<dbReference type="GO" id="GO:0007173">
    <property type="term" value="P:epidermal growth factor receptor signaling pathway"/>
    <property type="evidence" value="ECO:0007669"/>
    <property type="project" value="TreeGrafter"/>
</dbReference>
<evidence type="ECO:0000313" key="5">
    <source>
        <dbReference type="RefSeq" id="XP_042560332.1"/>
    </source>
</evidence>
<dbReference type="AlphaFoldDB" id="A0A8M1K8X2"/>
<dbReference type="PANTHER" id="PTHR16181">
    <property type="entry name" value="PROTEIN FAM83A-RELATED"/>
    <property type="match status" value="1"/>
</dbReference>
<dbReference type="PANTHER" id="PTHR16181:SF29">
    <property type="entry name" value="PROTEIN FAM83A-RELATED"/>
    <property type="match status" value="1"/>
</dbReference>
<evidence type="ECO:0000256" key="2">
    <source>
        <dbReference type="SAM" id="MobiDB-lite"/>
    </source>
</evidence>
<comment type="similarity">
    <text evidence="1">Belongs to the FAM83 family.</text>
</comment>
<evidence type="ECO:0000259" key="3">
    <source>
        <dbReference type="Pfam" id="PF07894"/>
    </source>
</evidence>
<feature type="compositionally biased region" description="Polar residues" evidence="2">
    <location>
        <begin position="343"/>
        <end position="352"/>
    </location>
</feature>
<evidence type="ECO:0000313" key="4">
    <source>
        <dbReference type="Proteomes" id="UP000515152"/>
    </source>
</evidence>